<dbReference type="EMBL" id="GBRH01165037">
    <property type="protein sequence ID" value="JAE32859.1"/>
    <property type="molecule type" value="Transcribed_RNA"/>
</dbReference>
<name>A0A0A9HAL8_ARUDO</name>
<protein>
    <submittedName>
        <fullName evidence="1">Uncharacterized protein</fullName>
    </submittedName>
</protein>
<dbReference type="AlphaFoldDB" id="A0A0A9HAL8"/>
<reference evidence="1" key="1">
    <citation type="submission" date="2014-09" db="EMBL/GenBank/DDBJ databases">
        <authorList>
            <person name="Magalhaes I.L.F."/>
            <person name="Oliveira U."/>
            <person name="Santos F.R."/>
            <person name="Vidigal T.H.D.A."/>
            <person name="Brescovit A.D."/>
            <person name="Santos A.J."/>
        </authorList>
    </citation>
    <scope>NUCLEOTIDE SEQUENCE</scope>
    <source>
        <tissue evidence="1">Shoot tissue taken approximately 20 cm above the soil surface</tissue>
    </source>
</reference>
<reference evidence="1" key="2">
    <citation type="journal article" date="2015" name="Data Brief">
        <title>Shoot transcriptome of the giant reed, Arundo donax.</title>
        <authorList>
            <person name="Barrero R.A."/>
            <person name="Guerrero F.D."/>
            <person name="Moolhuijzen P."/>
            <person name="Goolsby J.A."/>
            <person name="Tidwell J."/>
            <person name="Bellgard S.E."/>
            <person name="Bellgard M.I."/>
        </authorList>
    </citation>
    <scope>NUCLEOTIDE SEQUENCE</scope>
    <source>
        <tissue evidence="1">Shoot tissue taken approximately 20 cm above the soil surface</tissue>
    </source>
</reference>
<proteinExistence type="predicted"/>
<evidence type="ECO:0000313" key="1">
    <source>
        <dbReference type="EMBL" id="JAE32859.1"/>
    </source>
</evidence>
<organism evidence="1">
    <name type="scientific">Arundo donax</name>
    <name type="common">Giant reed</name>
    <name type="synonym">Donax arundinaceus</name>
    <dbReference type="NCBI Taxonomy" id="35708"/>
    <lineage>
        <taxon>Eukaryota</taxon>
        <taxon>Viridiplantae</taxon>
        <taxon>Streptophyta</taxon>
        <taxon>Embryophyta</taxon>
        <taxon>Tracheophyta</taxon>
        <taxon>Spermatophyta</taxon>
        <taxon>Magnoliopsida</taxon>
        <taxon>Liliopsida</taxon>
        <taxon>Poales</taxon>
        <taxon>Poaceae</taxon>
        <taxon>PACMAD clade</taxon>
        <taxon>Arundinoideae</taxon>
        <taxon>Arundineae</taxon>
        <taxon>Arundo</taxon>
    </lineage>
</organism>
<accession>A0A0A9HAL8</accession>
<sequence>MPSFAANPIVYSICESGMLHSINGGREQGGDSEFTRQKPMFPSSRLIQLRPCLLQGHRSPALY</sequence>